<feature type="transmembrane region" description="Helical" evidence="7">
    <location>
        <begin position="25"/>
        <end position="50"/>
    </location>
</feature>
<keyword evidence="6 7" id="KW-0472">Membrane</keyword>
<dbReference type="EMBL" id="WISB01000011">
    <property type="protein sequence ID" value="MQW68164.1"/>
    <property type="molecule type" value="Genomic_DNA"/>
</dbReference>
<keyword evidence="2 7" id="KW-0813">Transport</keyword>
<dbReference type="GO" id="GO:0055085">
    <property type="term" value="P:transmembrane transport"/>
    <property type="evidence" value="ECO:0007669"/>
    <property type="project" value="InterPro"/>
</dbReference>
<dbReference type="SUPFAM" id="SSF161098">
    <property type="entry name" value="MetI-like"/>
    <property type="match status" value="1"/>
</dbReference>
<evidence type="ECO:0000313" key="9">
    <source>
        <dbReference type="EMBL" id="MQW68164.1"/>
    </source>
</evidence>
<feature type="transmembrane region" description="Helical" evidence="7">
    <location>
        <begin position="171"/>
        <end position="196"/>
    </location>
</feature>
<keyword evidence="5 7" id="KW-1133">Transmembrane helix</keyword>
<gene>
    <name evidence="9" type="ORF">GHJ91_02890</name>
</gene>
<evidence type="ECO:0000256" key="7">
    <source>
        <dbReference type="RuleBase" id="RU363032"/>
    </source>
</evidence>
<organism evidence="9">
    <name type="scientific">Sinorhizobium medicae</name>
    <dbReference type="NCBI Taxonomy" id="110321"/>
    <lineage>
        <taxon>Bacteria</taxon>
        <taxon>Pseudomonadati</taxon>
        <taxon>Pseudomonadota</taxon>
        <taxon>Alphaproteobacteria</taxon>
        <taxon>Hyphomicrobiales</taxon>
        <taxon>Rhizobiaceae</taxon>
        <taxon>Sinorhizobium/Ensifer group</taxon>
        <taxon>Sinorhizobium</taxon>
    </lineage>
</organism>
<comment type="similarity">
    <text evidence="7">Belongs to the binding-protein-dependent transport system permease family.</text>
</comment>
<dbReference type="PROSITE" id="PS50928">
    <property type="entry name" value="ABC_TM1"/>
    <property type="match status" value="1"/>
</dbReference>
<name>A0A6G1WEP0_9HYPH</name>
<evidence type="ECO:0000259" key="8">
    <source>
        <dbReference type="PROSITE" id="PS50928"/>
    </source>
</evidence>
<accession>A0A6G1WEP0</accession>
<feature type="transmembrane region" description="Helical" evidence="7">
    <location>
        <begin position="123"/>
        <end position="143"/>
    </location>
</feature>
<dbReference type="InterPro" id="IPR000515">
    <property type="entry name" value="MetI-like"/>
</dbReference>
<feature type="domain" description="ABC transmembrane type-1" evidence="8">
    <location>
        <begin position="86"/>
        <end position="298"/>
    </location>
</feature>
<evidence type="ECO:0000256" key="1">
    <source>
        <dbReference type="ARBA" id="ARBA00004651"/>
    </source>
</evidence>
<evidence type="ECO:0000256" key="4">
    <source>
        <dbReference type="ARBA" id="ARBA00022692"/>
    </source>
</evidence>
<comment type="subcellular location">
    <subcellularLocation>
        <location evidence="1 7">Cell membrane</location>
        <topology evidence="1 7">Multi-pass membrane protein</topology>
    </subcellularLocation>
</comment>
<dbReference type="CDD" id="cd06261">
    <property type="entry name" value="TM_PBP2"/>
    <property type="match status" value="1"/>
</dbReference>
<dbReference type="GO" id="GO:0005886">
    <property type="term" value="C:plasma membrane"/>
    <property type="evidence" value="ECO:0007669"/>
    <property type="project" value="UniProtKB-SubCell"/>
</dbReference>
<evidence type="ECO:0000256" key="3">
    <source>
        <dbReference type="ARBA" id="ARBA00022475"/>
    </source>
</evidence>
<comment type="caution">
    <text evidence="9">The sequence shown here is derived from an EMBL/GenBank/DDBJ whole genome shotgun (WGS) entry which is preliminary data.</text>
</comment>
<feature type="transmembrane region" description="Helical" evidence="7">
    <location>
        <begin position="279"/>
        <end position="299"/>
    </location>
</feature>
<keyword evidence="4 7" id="KW-0812">Transmembrane</keyword>
<evidence type="ECO:0000256" key="5">
    <source>
        <dbReference type="ARBA" id="ARBA00022989"/>
    </source>
</evidence>
<sequence>MSQSLSVPASQERGAASPTAMSDRWFSILLIVPAMLVILVFALLPLAYALDVSFRFADLTRGRIGDFVGLDNYRAVLHDRAFWSSVGVTLKFTLTAVTLEMVLGIAIAFLIHGATAGKGIIRSLMILPLATSAAVTGLFWRYLYDTQFGLINHFLGLVGLPEPNWLGDYTIALWSVILFDVWQWTPFVALIALAGLQALPKEPFEAAELDGASTFRVLRTPTFPMLKPVLFLVLVLRTIDSVRLYDAVAVLTRGGPGTVTETMTFYLYRTGLKLFRMDYASTMAIFFLYAMLVASLFALRPLLTQFSSRASEG</sequence>
<feature type="transmembrane region" description="Helical" evidence="7">
    <location>
        <begin position="92"/>
        <end position="111"/>
    </location>
</feature>
<dbReference type="PANTHER" id="PTHR43005">
    <property type="entry name" value="BLR7065 PROTEIN"/>
    <property type="match status" value="1"/>
</dbReference>
<dbReference type="Pfam" id="PF00528">
    <property type="entry name" value="BPD_transp_1"/>
    <property type="match status" value="1"/>
</dbReference>
<dbReference type="RefSeq" id="WP_153412341.1">
    <property type="nucleotide sequence ID" value="NZ_WISB01000011.1"/>
</dbReference>
<proteinExistence type="inferred from homology"/>
<dbReference type="InterPro" id="IPR035906">
    <property type="entry name" value="MetI-like_sf"/>
</dbReference>
<protein>
    <submittedName>
        <fullName evidence="9">ABC transporter permease subunit</fullName>
    </submittedName>
</protein>
<keyword evidence="3" id="KW-1003">Cell membrane</keyword>
<dbReference type="PANTHER" id="PTHR43005:SF1">
    <property type="entry name" value="SPERMIDINE_PUTRESCINE TRANSPORT SYSTEM PERMEASE PROTEIN"/>
    <property type="match status" value="1"/>
</dbReference>
<dbReference type="AlphaFoldDB" id="A0A6G1WEP0"/>
<evidence type="ECO:0000256" key="2">
    <source>
        <dbReference type="ARBA" id="ARBA00022448"/>
    </source>
</evidence>
<reference evidence="9" key="1">
    <citation type="journal article" date="2013" name="Genome Biol.">
        <title>Comparative genomics of the core and accessory genomes of 48 Sinorhizobium strains comprising five genospecies.</title>
        <authorList>
            <person name="Sugawara M."/>
            <person name="Epstein B."/>
            <person name="Badgley B.D."/>
            <person name="Unno T."/>
            <person name="Xu L."/>
            <person name="Reese J."/>
            <person name="Gyaneshwar P."/>
            <person name="Denny R."/>
            <person name="Mudge J."/>
            <person name="Bharti A.K."/>
            <person name="Farmer A.D."/>
            <person name="May G.D."/>
            <person name="Woodward J.E."/>
            <person name="Medigue C."/>
            <person name="Vallenet D."/>
            <person name="Lajus A."/>
            <person name="Rouy Z."/>
            <person name="Martinez-Vaz B."/>
            <person name="Tiffin P."/>
            <person name="Young N.D."/>
            <person name="Sadowsky M.J."/>
        </authorList>
    </citation>
    <scope>NUCLEOTIDE SEQUENCE</scope>
    <source>
        <strain evidence="9">M1</strain>
    </source>
</reference>
<dbReference type="Gene3D" id="1.10.3720.10">
    <property type="entry name" value="MetI-like"/>
    <property type="match status" value="1"/>
</dbReference>
<evidence type="ECO:0000256" key="6">
    <source>
        <dbReference type="ARBA" id="ARBA00023136"/>
    </source>
</evidence>